<evidence type="ECO:0000256" key="1">
    <source>
        <dbReference type="ARBA" id="ARBA00022741"/>
    </source>
</evidence>
<dbReference type="Gene3D" id="3.40.50.300">
    <property type="entry name" value="P-loop containing nucleotide triphosphate hydrolases"/>
    <property type="match status" value="2"/>
</dbReference>
<accession>A0A074MBY8</accession>
<evidence type="ECO:0000313" key="6">
    <source>
        <dbReference type="EMBL" id="KEO89368.1"/>
    </source>
</evidence>
<dbReference type="PANTHER" id="PTHR43788">
    <property type="entry name" value="DNA2/NAM7 HELICASE FAMILY MEMBER"/>
    <property type="match status" value="1"/>
</dbReference>
<keyword evidence="2" id="KW-0067">ATP-binding</keyword>
<dbReference type="eggNOG" id="COG0507">
    <property type="taxonomic scope" value="Bacteria"/>
</dbReference>
<evidence type="ECO:0000313" key="7">
    <source>
        <dbReference type="Proteomes" id="UP000027647"/>
    </source>
</evidence>
<dbReference type="STRING" id="1044.EH31_12020"/>
<dbReference type="PANTHER" id="PTHR43788:SF6">
    <property type="entry name" value="DNA HELICASE B"/>
    <property type="match status" value="1"/>
</dbReference>
<dbReference type="Pfam" id="PF13604">
    <property type="entry name" value="AAA_30"/>
    <property type="match status" value="1"/>
</dbReference>
<reference evidence="6 7" key="1">
    <citation type="submission" date="2014-04" db="EMBL/GenBank/DDBJ databases">
        <title>A comprehensive comparison of genomes of Erythrobacter spp. strains.</title>
        <authorList>
            <person name="Zheng Q."/>
        </authorList>
    </citation>
    <scope>NUCLEOTIDE SEQUENCE [LARGE SCALE GENOMIC DNA]</scope>
    <source>
        <strain evidence="6 7">DSM 6997</strain>
    </source>
</reference>
<evidence type="ECO:0000256" key="3">
    <source>
        <dbReference type="SAM" id="MobiDB-lite"/>
    </source>
</evidence>
<feature type="domain" description="UvrD-like helicase C-terminal" evidence="5">
    <location>
        <begin position="827"/>
        <end position="875"/>
    </location>
</feature>
<keyword evidence="6" id="KW-0269">Exonuclease</keyword>
<name>A0A074MBY8_ERYLO</name>
<dbReference type="EMBL" id="JMIW01000005">
    <property type="protein sequence ID" value="KEO89368.1"/>
    <property type="molecule type" value="Genomic_DNA"/>
</dbReference>
<proteinExistence type="predicted"/>
<feature type="region of interest" description="Disordered" evidence="3">
    <location>
        <begin position="892"/>
        <end position="915"/>
    </location>
</feature>
<protein>
    <submittedName>
        <fullName evidence="6">Exonuclease V subunit alpha</fullName>
    </submittedName>
</protein>
<dbReference type="InterPro" id="IPR014059">
    <property type="entry name" value="TraI/TrwC_relax"/>
</dbReference>
<comment type="caution">
    <text evidence="6">The sequence shown here is derived from an EMBL/GenBank/DDBJ whole genome shotgun (WGS) entry which is preliminary data.</text>
</comment>
<keyword evidence="1" id="KW-0547">Nucleotide-binding</keyword>
<dbReference type="SUPFAM" id="SSF52540">
    <property type="entry name" value="P-loop containing nucleoside triphosphate hydrolases"/>
    <property type="match status" value="1"/>
</dbReference>
<evidence type="ECO:0000256" key="2">
    <source>
        <dbReference type="ARBA" id="ARBA00022840"/>
    </source>
</evidence>
<keyword evidence="6" id="KW-0540">Nuclease</keyword>
<dbReference type="OrthoDB" id="98563at2"/>
<feature type="domain" description="TrwC relaxase" evidence="4">
    <location>
        <begin position="11"/>
        <end position="283"/>
    </location>
</feature>
<dbReference type="InterPro" id="IPR027417">
    <property type="entry name" value="P-loop_NTPase"/>
</dbReference>
<dbReference type="CDD" id="cd17933">
    <property type="entry name" value="DEXSc_RecD-like"/>
    <property type="match status" value="1"/>
</dbReference>
<keyword evidence="6" id="KW-0378">Hydrolase</keyword>
<dbReference type="Gene3D" id="2.30.30.940">
    <property type="match status" value="1"/>
</dbReference>
<dbReference type="CDD" id="cd18809">
    <property type="entry name" value="SF1_C_RecD"/>
    <property type="match status" value="1"/>
</dbReference>
<dbReference type="InterPro" id="IPR014862">
    <property type="entry name" value="TrwC"/>
</dbReference>
<dbReference type="NCBIfam" id="TIGR02686">
    <property type="entry name" value="relax_trwC"/>
    <property type="match status" value="1"/>
</dbReference>
<gene>
    <name evidence="6" type="ORF">EH31_12020</name>
</gene>
<dbReference type="Pfam" id="PF08751">
    <property type="entry name" value="TrwC"/>
    <property type="match status" value="1"/>
</dbReference>
<dbReference type="SUPFAM" id="SSF55464">
    <property type="entry name" value="Origin of replication-binding domain, RBD-like"/>
    <property type="match status" value="1"/>
</dbReference>
<organism evidence="6 7">
    <name type="scientific">Erythrobacter longus</name>
    <dbReference type="NCBI Taxonomy" id="1044"/>
    <lineage>
        <taxon>Bacteria</taxon>
        <taxon>Pseudomonadati</taxon>
        <taxon>Pseudomonadota</taxon>
        <taxon>Alphaproteobacteria</taxon>
        <taxon>Sphingomonadales</taxon>
        <taxon>Erythrobacteraceae</taxon>
        <taxon>Erythrobacter/Porphyrobacter group</taxon>
        <taxon>Erythrobacter</taxon>
    </lineage>
</organism>
<dbReference type="GO" id="GO:0003678">
    <property type="term" value="F:DNA helicase activity"/>
    <property type="evidence" value="ECO:0007669"/>
    <property type="project" value="UniProtKB-ARBA"/>
</dbReference>
<dbReference type="GO" id="GO:0005524">
    <property type="term" value="F:ATP binding"/>
    <property type="evidence" value="ECO:0007669"/>
    <property type="project" value="UniProtKB-KW"/>
</dbReference>
<dbReference type="Proteomes" id="UP000027647">
    <property type="component" value="Unassembled WGS sequence"/>
</dbReference>
<dbReference type="AlphaFoldDB" id="A0A074MBY8"/>
<dbReference type="InterPro" id="IPR050534">
    <property type="entry name" value="Coronavir_polyprotein_1ab"/>
</dbReference>
<dbReference type="Pfam" id="PF13538">
    <property type="entry name" value="UvrD_C_2"/>
    <property type="match status" value="1"/>
</dbReference>
<sequence>MVATVSALSSAAQAASYYEADDYYAEGGMAPSEWFGEAAEKLGLSGEVDRKQFGEMLEGRMAGQQLGKTRDGKVEHRPGWDITLSAPKSVSIMAEVAGDKRLIKAHGKAVKTALAHVETHMAATRIRQDGEVRREATGNLAIATFRHATSRSQDPQLHTHGVILNATEDKDGNWRSLEPRAFYQLQKEIGAIYRQELAHCVGALGYRIEAGKDSLFEIAGVPDKAIDALSQRTAAIDARLAERGTSRAEASAAEKQIAALDTREAKTSADHRTLRANWRATADSNGFDKALRDRLMSEARGRTKSNEATTSPELLARQAVTWAAAKLSEREAVFSASTLAREAGDFAFGKVGHDTISMAIAEAGERGELVPRTFLDRRGAEFVGFTTPRAIETERAMLRLEEAGRGIVQSLASPVAAARTIERAARQSARSGYAWTDDQKRATAELLTSRDRVAAVQGYAGTAKTTTVLATYAREAERHGFAVTALAPTASAATVLGDALSLRGDTVARHLLAPEAKTAGKDAVWIVDEASMVSAHDMAKLLTHADKAGARLVLVGDAKQLGSVGAGAAFAQLQQAGMATAKLADVVRQTNADTREAVMASIEGHAGKALAALERGGGEVIEGATPGERLEKMARHYLALSPAERARTLVIEPSREGRDQLTGMIRAKLTERGDLSVEAVQFDALEAKGLTRAEAREAASYAIGDVVRFSRDYTAKGVRRGETFVIYAINPERGRIALEARDGRSLDWQPRQWGAGKAEVFEPKPMELRTGDRVQFTRNDRETGRVNGLGGSVTSIDSDRGLATVKLANGREQKLDISDPRDAHLRHAYVQTAHAAQGQTAERVLIHADSRSTNLVDQKMLYVALSRAKAEAIVVTDDKDRLVHAIYERAGEKQTAMAASTPEAGKSKAMGAGLG</sequence>
<evidence type="ECO:0000259" key="5">
    <source>
        <dbReference type="Pfam" id="PF13538"/>
    </source>
</evidence>
<dbReference type="NCBIfam" id="NF041492">
    <property type="entry name" value="MobF"/>
    <property type="match status" value="1"/>
</dbReference>
<dbReference type="GO" id="GO:0004527">
    <property type="term" value="F:exonuclease activity"/>
    <property type="evidence" value="ECO:0007669"/>
    <property type="project" value="UniProtKB-KW"/>
</dbReference>
<dbReference type="InterPro" id="IPR027785">
    <property type="entry name" value="UvrD-like_helicase_C"/>
</dbReference>
<dbReference type="RefSeq" id="WP_034960512.1">
    <property type="nucleotide sequence ID" value="NZ_JMIW01000005.1"/>
</dbReference>
<evidence type="ECO:0000259" key="4">
    <source>
        <dbReference type="Pfam" id="PF08751"/>
    </source>
</evidence>
<keyword evidence="7" id="KW-1185">Reference proteome</keyword>